<dbReference type="CDD" id="cd06530">
    <property type="entry name" value="S26_SPase_I"/>
    <property type="match status" value="1"/>
</dbReference>
<feature type="region of interest" description="Disordered" evidence="1">
    <location>
        <begin position="54"/>
        <end position="86"/>
    </location>
</feature>
<evidence type="ECO:0000256" key="1">
    <source>
        <dbReference type="SAM" id="MobiDB-lite"/>
    </source>
</evidence>
<gene>
    <name evidence="2" type="ORF">SO694_00025163</name>
</gene>
<name>A0ABR1FV26_AURAN</name>
<organism evidence="2 3">
    <name type="scientific">Aureococcus anophagefferens</name>
    <name type="common">Harmful bloom alga</name>
    <dbReference type="NCBI Taxonomy" id="44056"/>
    <lineage>
        <taxon>Eukaryota</taxon>
        <taxon>Sar</taxon>
        <taxon>Stramenopiles</taxon>
        <taxon>Ochrophyta</taxon>
        <taxon>Pelagophyceae</taxon>
        <taxon>Pelagomonadales</taxon>
        <taxon>Pelagomonadaceae</taxon>
        <taxon>Aureococcus</taxon>
    </lineage>
</organism>
<evidence type="ECO:0000313" key="3">
    <source>
        <dbReference type="Proteomes" id="UP001363151"/>
    </source>
</evidence>
<dbReference type="InterPro" id="IPR036286">
    <property type="entry name" value="LexA/Signal_pep-like_sf"/>
</dbReference>
<sequence length="261" mass="27964">MVPTLQPGDVVLQDRFFTGTGFGPFFIPPKRGDLVFFEPPPALRALVETAGAAASTAATPLRGRPGPRRRRRPGAGPAAAPGRGRRAAARPLTTFLGRVVRVALRSLLWGAVVAPVVANAHPALAYVGYGREEVDVLRSESGSMGFVIPLSIAGVIVTTMRQGQRSKKEVKRIKKAYKKVQEEEAEYLKVDGEAESDADIMAQLRNRTTTMAEEEAAAEAAANAPPEPEAPPPPVKPKRMTMAEKIKAREAALGQNRTKLG</sequence>
<feature type="compositionally biased region" description="Pro residues" evidence="1">
    <location>
        <begin position="225"/>
        <end position="235"/>
    </location>
</feature>
<feature type="region of interest" description="Disordered" evidence="1">
    <location>
        <begin position="207"/>
        <end position="261"/>
    </location>
</feature>
<dbReference type="InterPro" id="IPR019533">
    <property type="entry name" value="Peptidase_S26"/>
</dbReference>
<feature type="compositionally biased region" description="Low complexity" evidence="1">
    <location>
        <begin position="54"/>
        <end position="64"/>
    </location>
</feature>
<evidence type="ECO:0000313" key="2">
    <source>
        <dbReference type="EMBL" id="KAK7239256.1"/>
    </source>
</evidence>
<dbReference type="Proteomes" id="UP001363151">
    <property type="component" value="Unassembled WGS sequence"/>
</dbReference>
<accession>A0ABR1FV26</accession>
<reference evidence="2 3" key="1">
    <citation type="submission" date="2024-03" db="EMBL/GenBank/DDBJ databases">
        <title>Aureococcus anophagefferens CCMP1851 and Kratosvirus quantuckense: Draft genome of a second virus-susceptible host strain in the model system.</title>
        <authorList>
            <person name="Chase E."/>
            <person name="Truchon A.R."/>
            <person name="Schepens W."/>
            <person name="Wilhelm S.W."/>
        </authorList>
    </citation>
    <scope>NUCLEOTIDE SEQUENCE [LARGE SCALE GENOMIC DNA]</scope>
    <source>
        <strain evidence="2 3">CCMP1851</strain>
    </source>
</reference>
<protein>
    <submittedName>
        <fullName evidence="2">Serine-type peptidase</fullName>
    </submittedName>
</protein>
<proteinExistence type="predicted"/>
<dbReference type="EMBL" id="JBBJCI010000224">
    <property type="protein sequence ID" value="KAK7239256.1"/>
    <property type="molecule type" value="Genomic_DNA"/>
</dbReference>
<dbReference type="SUPFAM" id="SSF51306">
    <property type="entry name" value="LexA/Signal peptidase"/>
    <property type="match status" value="1"/>
</dbReference>
<comment type="caution">
    <text evidence="2">The sequence shown here is derived from an EMBL/GenBank/DDBJ whole genome shotgun (WGS) entry which is preliminary data.</text>
</comment>
<feature type="compositionally biased region" description="Basic and acidic residues" evidence="1">
    <location>
        <begin position="241"/>
        <end position="250"/>
    </location>
</feature>
<keyword evidence="3" id="KW-1185">Reference proteome</keyword>